<dbReference type="InterPro" id="IPR020845">
    <property type="entry name" value="AMP-binding_CS"/>
</dbReference>
<dbReference type="RefSeq" id="WP_228548093.1">
    <property type="nucleotide sequence ID" value="NZ_ARXR01000021.1"/>
</dbReference>
<reference evidence="3 4" key="1">
    <citation type="submission" date="2012-09" db="EMBL/GenBank/DDBJ databases">
        <title>Genome Sequence of alkane-degrading Bacterium Alcanivorax venustensis ISO4.</title>
        <authorList>
            <person name="Lai Q."/>
            <person name="Shao Z."/>
        </authorList>
    </citation>
    <scope>NUCLEOTIDE SEQUENCE [LARGE SCALE GENOMIC DNA]</scope>
    <source>
        <strain evidence="3 4">ISO4</strain>
    </source>
</reference>
<evidence type="ECO:0000259" key="2">
    <source>
        <dbReference type="Pfam" id="PF13193"/>
    </source>
</evidence>
<dbReference type="PANTHER" id="PTHR43767">
    <property type="entry name" value="LONG-CHAIN-FATTY-ACID--COA LIGASE"/>
    <property type="match status" value="1"/>
</dbReference>
<dbReference type="EMBL" id="ARXR01000021">
    <property type="protein sequence ID" value="MBF5053749.1"/>
    <property type="molecule type" value="Genomic_DNA"/>
</dbReference>
<dbReference type="NCBIfam" id="NF004837">
    <property type="entry name" value="PRK06187.1"/>
    <property type="match status" value="1"/>
</dbReference>
<protein>
    <submittedName>
        <fullName evidence="3">Acyl-CoA synthetase</fullName>
    </submittedName>
</protein>
<organism evidence="3 4">
    <name type="scientific">Alloalcanivorax venustensis ISO4</name>
    <dbReference type="NCBI Taxonomy" id="1177184"/>
    <lineage>
        <taxon>Bacteria</taxon>
        <taxon>Pseudomonadati</taxon>
        <taxon>Pseudomonadota</taxon>
        <taxon>Gammaproteobacteria</taxon>
        <taxon>Oceanospirillales</taxon>
        <taxon>Alcanivoracaceae</taxon>
        <taxon>Alloalcanivorax</taxon>
    </lineage>
</organism>
<dbReference type="Gene3D" id="3.40.50.12780">
    <property type="entry name" value="N-terminal domain of ligase-like"/>
    <property type="match status" value="1"/>
</dbReference>
<dbReference type="Gene3D" id="3.30.300.30">
    <property type="match status" value="1"/>
</dbReference>
<dbReference type="SUPFAM" id="SSF56801">
    <property type="entry name" value="Acetyl-CoA synthetase-like"/>
    <property type="match status" value="1"/>
</dbReference>
<feature type="domain" description="AMP-dependent synthetase/ligase" evidence="1">
    <location>
        <begin position="34"/>
        <end position="399"/>
    </location>
</feature>
<evidence type="ECO:0000259" key="1">
    <source>
        <dbReference type="Pfam" id="PF00501"/>
    </source>
</evidence>
<dbReference type="Pfam" id="PF00501">
    <property type="entry name" value="AMP-binding"/>
    <property type="match status" value="1"/>
</dbReference>
<feature type="domain" description="AMP-binding enzyme C-terminal" evidence="2">
    <location>
        <begin position="451"/>
        <end position="525"/>
    </location>
</feature>
<evidence type="ECO:0000313" key="4">
    <source>
        <dbReference type="Proteomes" id="UP000644441"/>
    </source>
</evidence>
<dbReference type="CDD" id="cd12119">
    <property type="entry name" value="ttLC_FACS_AlkK_like"/>
    <property type="match status" value="1"/>
</dbReference>
<dbReference type="Proteomes" id="UP000644441">
    <property type="component" value="Unassembled WGS sequence"/>
</dbReference>
<accession>A0ABS0AI16</accession>
<keyword evidence="4" id="KW-1185">Reference proteome</keyword>
<dbReference type="PROSITE" id="PS00455">
    <property type="entry name" value="AMP_BINDING"/>
    <property type="match status" value="1"/>
</dbReference>
<sequence>MLKGLMMEAPLSLIDVLDYGARIHRKAEIVSVTVEGGLHRQSYARTLERVARLAHGLVALGVKPGDRVATLAWNGYRHLELYYAIAGIGAVCHTINPRLPADQMAYIVNHADDSLLFFDTTFAPLVSGLRDQFPEHTRYVAMTDRAHMPDGQDLLCYEDLLDGRPDHYDWPELDENTACALCYTSGTTGAPKGALYSHRSCLLQAMFTMVCASGSFPVGDRVLPVVPMFHVNAWGLPYMAPLAGASLIMPGPALDGDSLFRLMDEESVDSAWGVPTVWLGLLAEMKRHGRKPGALKRVSIGGSAAPRSMVRAFEQDYQVDVMQGWGMTEMNPTGTMSTLTEGQAELPLEERIELKTTQGRQLFGVRMKLVDEDGNEVPQDGEAVGELLVKGPTVIRAYFNNDEASAKAFDKDGWFATGDMAKLTPDGVLYIVDRAKDLIKSGGEWISSIDLENLAAAHPDVQECAVIGVPHPKWDERPLLIVVPHADAARDKQALLDHMAGSIAKWQLPDDVIYVDELPHTATGKVSKRHLREDYMDYLGNAQ</sequence>
<dbReference type="InterPro" id="IPR000873">
    <property type="entry name" value="AMP-dep_synth/lig_dom"/>
</dbReference>
<dbReference type="InterPro" id="IPR050237">
    <property type="entry name" value="ATP-dep_AMP-bd_enzyme"/>
</dbReference>
<dbReference type="PANTHER" id="PTHR43767:SF11">
    <property type="entry name" value="MEDIUM-CHAIN-FATTY-ACID--COA LIGASE"/>
    <property type="match status" value="1"/>
</dbReference>
<dbReference type="InterPro" id="IPR045851">
    <property type="entry name" value="AMP-bd_C_sf"/>
</dbReference>
<proteinExistence type="predicted"/>
<dbReference type="InterPro" id="IPR042099">
    <property type="entry name" value="ANL_N_sf"/>
</dbReference>
<comment type="caution">
    <text evidence="3">The sequence shown here is derived from an EMBL/GenBank/DDBJ whole genome shotgun (WGS) entry which is preliminary data.</text>
</comment>
<dbReference type="Pfam" id="PF13193">
    <property type="entry name" value="AMP-binding_C"/>
    <property type="match status" value="1"/>
</dbReference>
<gene>
    <name evidence="3" type="ORF">ISO4_02351</name>
</gene>
<evidence type="ECO:0000313" key="3">
    <source>
        <dbReference type="EMBL" id="MBF5053749.1"/>
    </source>
</evidence>
<name>A0ABS0AI16_9GAMM</name>
<dbReference type="InterPro" id="IPR025110">
    <property type="entry name" value="AMP-bd_C"/>
</dbReference>